<dbReference type="OrthoDB" id="9796965at2"/>
<evidence type="ECO:0000259" key="2">
    <source>
        <dbReference type="Pfam" id="PF01106"/>
    </source>
</evidence>
<dbReference type="SUPFAM" id="SSF117916">
    <property type="entry name" value="Fe-S cluster assembly (FSCA) domain-like"/>
    <property type="match status" value="1"/>
</dbReference>
<protein>
    <submittedName>
        <fullName evidence="3">Fe-S cluster biogenesis protein NfuA</fullName>
    </submittedName>
</protein>
<sequence length="95" mass="10288">MADKELLDKIESALNNIRPYLEADGGDVKLLEVTDNQVVMLELLGSCGSCPMSTMTLKAGVEEAIKRVVPEIKGVEAINITSPDDPNARLPETMM</sequence>
<dbReference type="GO" id="GO:0016226">
    <property type="term" value="P:iron-sulfur cluster assembly"/>
    <property type="evidence" value="ECO:0007669"/>
    <property type="project" value="InterPro"/>
</dbReference>
<accession>A0A3D9L320</accession>
<dbReference type="GO" id="GO:0005506">
    <property type="term" value="F:iron ion binding"/>
    <property type="evidence" value="ECO:0007669"/>
    <property type="project" value="InterPro"/>
</dbReference>
<dbReference type="InterPro" id="IPR001075">
    <property type="entry name" value="NIF_FeS_clus_asmbl_NifU_C"/>
</dbReference>
<comment type="caution">
    <text evidence="3">The sequence shown here is derived from an EMBL/GenBank/DDBJ whole genome shotgun (WGS) entry which is preliminary data.</text>
</comment>
<comment type="similarity">
    <text evidence="1">Belongs to the NifU family.</text>
</comment>
<feature type="domain" description="NIF system FeS cluster assembly NifU C-terminal" evidence="2">
    <location>
        <begin position="10"/>
        <end position="76"/>
    </location>
</feature>
<evidence type="ECO:0000313" key="3">
    <source>
        <dbReference type="EMBL" id="RED96172.1"/>
    </source>
</evidence>
<evidence type="ECO:0000256" key="1">
    <source>
        <dbReference type="ARBA" id="ARBA00006420"/>
    </source>
</evidence>
<gene>
    <name evidence="3" type="ORF">C7460_11563</name>
</gene>
<proteinExistence type="inferred from homology"/>
<evidence type="ECO:0000313" key="4">
    <source>
        <dbReference type="Proteomes" id="UP000256779"/>
    </source>
</evidence>
<dbReference type="AlphaFoldDB" id="A0A3D9L320"/>
<dbReference type="GO" id="GO:0051536">
    <property type="term" value="F:iron-sulfur cluster binding"/>
    <property type="evidence" value="ECO:0007669"/>
    <property type="project" value="InterPro"/>
</dbReference>
<dbReference type="Proteomes" id="UP000256779">
    <property type="component" value="Unassembled WGS sequence"/>
</dbReference>
<dbReference type="RefSeq" id="WP_115869030.1">
    <property type="nucleotide sequence ID" value="NZ_QREG01000015.1"/>
</dbReference>
<name>A0A3D9L320_MARFU</name>
<organism evidence="3 4">
    <name type="scientific">Marinoscillum furvescens DSM 4134</name>
    <dbReference type="NCBI Taxonomy" id="1122208"/>
    <lineage>
        <taxon>Bacteria</taxon>
        <taxon>Pseudomonadati</taxon>
        <taxon>Bacteroidota</taxon>
        <taxon>Cytophagia</taxon>
        <taxon>Cytophagales</taxon>
        <taxon>Reichenbachiellaceae</taxon>
        <taxon>Marinoscillum</taxon>
    </lineage>
</organism>
<dbReference type="PANTHER" id="PTHR11178:SF25">
    <property type="entry name" value="NIFU-LIKE PROTEIN 3, CHLOROPLASTIC"/>
    <property type="match status" value="1"/>
</dbReference>
<dbReference type="Gene3D" id="3.30.300.130">
    <property type="entry name" value="Fe-S cluster assembly (FSCA)"/>
    <property type="match status" value="1"/>
</dbReference>
<dbReference type="EMBL" id="QREG01000015">
    <property type="protein sequence ID" value="RED96172.1"/>
    <property type="molecule type" value="Genomic_DNA"/>
</dbReference>
<dbReference type="PANTHER" id="PTHR11178">
    <property type="entry name" value="IRON-SULFUR CLUSTER SCAFFOLD PROTEIN NFU-RELATED"/>
    <property type="match status" value="1"/>
</dbReference>
<reference evidence="3 4" key="1">
    <citation type="submission" date="2018-07" db="EMBL/GenBank/DDBJ databases">
        <title>Genomic Encyclopedia of Type Strains, Phase IV (KMG-IV): sequencing the most valuable type-strain genomes for metagenomic binning, comparative biology and taxonomic classification.</title>
        <authorList>
            <person name="Goeker M."/>
        </authorList>
    </citation>
    <scope>NUCLEOTIDE SEQUENCE [LARGE SCALE GENOMIC DNA]</scope>
    <source>
        <strain evidence="3 4">DSM 4134</strain>
    </source>
</reference>
<keyword evidence="4" id="KW-1185">Reference proteome</keyword>
<dbReference type="Pfam" id="PF01106">
    <property type="entry name" value="NifU"/>
    <property type="match status" value="1"/>
</dbReference>
<dbReference type="InterPro" id="IPR034904">
    <property type="entry name" value="FSCA_dom_sf"/>
</dbReference>